<evidence type="ECO:0000256" key="1">
    <source>
        <dbReference type="SAM" id="MobiDB-lite"/>
    </source>
</evidence>
<proteinExistence type="predicted"/>
<dbReference type="Proteomes" id="UP000243650">
    <property type="component" value="Unassembled WGS sequence"/>
</dbReference>
<dbReference type="RefSeq" id="WP_105958167.1">
    <property type="nucleotide sequence ID" value="NZ_PVNS01000003.1"/>
</dbReference>
<feature type="region of interest" description="Disordered" evidence="1">
    <location>
        <begin position="1"/>
        <end position="39"/>
    </location>
</feature>
<dbReference type="PANTHER" id="PTHR43682">
    <property type="entry name" value="LACTATE UTILIZATION PROTEIN C"/>
    <property type="match status" value="1"/>
</dbReference>
<evidence type="ECO:0000313" key="4">
    <source>
        <dbReference type="Proteomes" id="UP000243650"/>
    </source>
</evidence>
<protein>
    <submittedName>
        <fullName evidence="3">Lactate utilization protein C</fullName>
    </submittedName>
</protein>
<dbReference type="Gene3D" id="3.40.50.10420">
    <property type="entry name" value="NagB/RpiA/CoA transferase-like"/>
    <property type="match status" value="1"/>
</dbReference>
<dbReference type="OrthoDB" id="9794157at2"/>
<keyword evidence="4" id="KW-1185">Reference proteome</keyword>
<feature type="compositionally biased region" description="Basic and acidic residues" evidence="1">
    <location>
        <begin position="16"/>
        <end position="32"/>
    </location>
</feature>
<dbReference type="SUPFAM" id="SSF100950">
    <property type="entry name" value="NagB/RpiA/CoA transferase-like"/>
    <property type="match status" value="1"/>
</dbReference>
<comment type="caution">
    <text evidence="3">The sequence shown here is derived from an EMBL/GenBank/DDBJ whole genome shotgun (WGS) entry which is preliminary data.</text>
</comment>
<dbReference type="Pfam" id="PF02589">
    <property type="entry name" value="LUD_dom"/>
    <property type="match status" value="1"/>
</dbReference>
<gene>
    <name evidence="3" type="ORF">C6I21_04085</name>
</gene>
<reference evidence="3 4" key="1">
    <citation type="submission" date="2018-03" db="EMBL/GenBank/DDBJ databases">
        <title>Bacillus urumqiensis sp. nov., a moderately haloalkaliphilic bacterium isolated from a salt lake.</title>
        <authorList>
            <person name="Zhao B."/>
            <person name="Liao Z."/>
        </authorList>
    </citation>
    <scope>NUCLEOTIDE SEQUENCE [LARGE SCALE GENOMIC DNA]</scope>
    <source>
        <strain evidence="3 4">BZ-SZ-XJ18</strain>
    </source>
</reference>
<evidence type="ECO:0000259" key="2">
    <source>
        <dbReference type="Pfam" id="PF02589"/>
    </source>
</evidence>
<dbReference type="EMBL" id="PVNS01000003">
    <property type="protein sequence ID" value="PRO66530.1"/>
    <property type="molecule type" value="Genomic_DNA"/>
</dbReference>
<dbReference type="PANTHER" id="PTHR43682:SF1">
    <property type="entry name" value="LACTATE UTILIZATION PROTEIN C"/>
    <property type="match status" value="1"/>
</dbReference>
<evidence type="ECO:0000313" key="3">
    <source>
        <dbReference type="EMBL" id="PRO66530.1"/>
    </source>
</evidence>
<dbReference type="AlphaFoldDB" id="A0A2P6MJR8"/>
<dbReference type="InterPro" id="IPR003741">
    <property type="entry name" value="LUD_dom"/>
</dbReference>
<dbReference type="InterPro" id="IPR037171">
    <property type="entry name" value="NagB/RpiA_transferase-like"/>
</dbReference>
<dbReference type="InterPro" id="IPR024185">
    <property type="entry name" value="FTHF_cligase-like_sf"/>
</dbReference>
<feature type="domain" description="LUD" evidence="2">
    <location>
        <begin position="54"/>
        <end position="234"/>
    </location>
</feature>
<accession>A0A2P6MJR8</accession>
<sequence>MTEGSISGQDAFLDSITKRLGRETPERVERPAWSRSPQKQVLAEEDQESLLQVLISHSANIHTEVLTTTSGEAADVFSHAVDELGGGPVMFSRDERFEECGLSTWMPPSSSKTEVHVWNDKDGEGSMQKARTANIGVSVADMTLADSGTIVLLRNEGRGRAVSLLPENYIAIVPKSSLVPRMTQAARRLRAFSEAGDTFPSCVNFISGPSNSADIELRLVVGVHGPVRVFYIVLGDM</sequence>
<organism evidence="3 4">
    <name type="scientific">Alkalicoccus urumqiensis</name>
    <name type="common">Bacillus urumqiensis</name>
    <dbReference type="NCBI Taxonomy" id="1548213"/>
    <lineage>
        <taxon>Bacteria</taxon>
        <taxon>Bacillati</taxon>
        <taxon>Bacillota</taxon>
        <taxon>Bacilli</taxon>
        <taxon>Bacillales</taxon>
        <taxon>Bacillaceae</taxon>
        <taxon>Alkalicoccus</taxon>
    </lineage>
</organism>
<name>A0A2P6MJR8_ALKUR</name>